<dbReference type="RefSeq" id="WP_163287021.1">
    <property type="nucleotide sequence ID" value="NZ_JAAGVY010000061.1"/>
</dbReference>
<feature type="region of interest" description="Disordered" evidence="1">
    <location>
        <begin position="70"/>
        <end position="101"/>
    </location>
</feature>
<proteinExistence type="predicted"/>
<reference evidence="2 3" key="1">
    <citation type="submission" date="2020-02" db="EMBL/GenBank/DDBJ databases">
        <title>Out from the shadows clarifying the taxonomy of the family Cryomorphaceae and related taxa by utilizing the GTDB taxonomic framework.</title>
        <authorList>
            <person name="Bowman J.P."/>
        </authorList>
    </citation>
    <scope>NUCLEOTIDE SEQUENCE [LARGE SCALE GENOMIC DNA]</scope>
    <source>
        <strain evidence="2 3">QSSC 1-22</strain>
    </source>
</reference>
<evidence type="ECO:0000313" key="2">
    <source>
        <dbReference type="EMBL" id="NEN25571.1"/>
    </source>
</evidence>
<feature type="compositionally biased region" description="Acidic residues" evidence="1">
    <location>
        <begin position="87"/>
        <end position="101"/>
    </location>
</feature>
<gene>
    <name evidence="2" type="ORF">G3O08_18930</name>
</gene>
<dbReference type="EMBL" id="JAAGVY010000061">
    <property type="protein sequence ID" value="NEN25571.1"/>
    <property type="molecule type" value="Genomic_DNA"/>
</dbReference>
<evidence type="ECO:0008006" key="4">
    <source>
        <dbReference type="Google" id="ProtNLM"/>
    </source>
</evidence>
<dbReference type="AlphaFoldDB" id="A0A7K3WWY1"/>
<name>A0A7K3WWY1_9FLAO</name>
<protein>
    <recommendedName>
        <fullName evidence="4">DNA primase</fullName>
    </recommendedName>
</protein>
<organism evidence="2 3">
    <name type="scientific">Cryomorpha ignava</name>
    <dbReference type="NCBI Taxonomy" id="101383"/>
    <lineage>
        <taxon>Bacteria</taxon>
        <taxon>Pseudomonadati</taxon>
        <taxon>Bacteroidota</taxon>
        <taxon>Flavobacteriia</taxon>
        <taxon>Flavobacteriales</taxon>
        <taxon>Cryomorphaceae</taxon>
        <taxon>Cryomorpha</taxon>
    </lineage>
</organism>
<dbReference type="Proteomes" id="UP000486602">
    <property type="component" value="Unassembled WGS sequence"/>
</dbReference>
<evidence type="ECO:0000256" key="1">
    <source>
        <dbReference type="SAM" id="MobiDB-lite"/>
    </source>
</evidence>
<evidence type="ECO:0000313" key="3">
    <source>
        <dbReference type="Proteomes" id="UP000486602"/>
    </source>
</evidence>
<sequence>MKRVIKDFKAITDDVVALINEQYPYGYEDSQLVTFVNAKGEFVKALEVKSDEITYLIKLGTKLNEHINEYMDSDDDDDDFSYRSEDDNVDVEIDESTDDDD</sequence>
<keyword evidence="3" id="KW-1185">Reference proteome</keyword>
<comment type="caution">
    <text evidence="2">The sequence shown here is derived from an EMBL/GenBank/DDBJ whole genome shotgun (WGS) entry which is preliminary data.</text>
</comment>
<accession>A0A7K3WWY1</accession>